<dbReference type="PANTHER" id="PTHR45939:SF2">
    <property type="entry name" value="CARRIER PROTEIN, PUTATIVE (AFU_ORTHOLOGUE AFUA_2G13870)-RELATED"/>
    <property type="match status" value="1"/>
</dbReference>
<sequence length="356" mass="39206">MTSTLPPLVQAFSGAVGSASANALIYPLDLITTRLQLDPPKRSKALGLGGLHGAVLIFRHILRKYGWRAFYDGLWADTCATLLSNFFYFYCYAFLRSLSTRRLLSLRTRSSTKPQISGSHKPTMIEELILGFIAGVASRAISTPLNIVTLRLQTEREVSEVDTENKINKPMGMIDVVKAIYQEAGLSGFWRGFKISAVLSLNPSITLACFQMYRRILAVAKSSRLGLVQIASLSLKSAPANANLHPQEAFFGAAVSNSIAVSILYPLILAKKRLQSSSATMQEIMIDGYQGKVTSPRNNSFLSKDTLQPPEHRASGIEGLYQGYQMKIITGFLSEGVTFLVKGRHAYTLLNPWIFC</sequence>
<evidence type="ECO:0000256" key="5">
    <source>
        <dbReference type="ARBA" id="ARBA00022737"/>
    </source>
</evidence>
<dbReference type="PROSITE" id="PS50920">
    <property type="entry name" value="SOLCAR"/>
    <property type="match status" value="2"/>
</dbReference>
<evidence type="ECO:0000256" key="2">
    <source>
        <dbReference type="ARBA" id="ARBA00006375"/>
    </source>
</evidence>
<comment type="similarity">
    <text evidence="2 9">Belongs to the mitochondrial carrier (TC 2.A.29) family.</text>
</comment>
<dbReference type="InterPro" id="IPR023395">
    <property type="entry name" value="MCP_dom_sf"/>
</dbReference>
<keyword evidence="6" id="KW-1133">Transmembrane helix</keyword>
<accession>A0A067SX97</accession>
<evidence type="ECO:0000256" key="1">
    <source>
        <dbReference type="ARBA" id="ARBA00004141"/>
    </source>
</evidence>
<dbReference type="GO" id="GO:0015217">
    <property type="term" value="F:ADP transmembrane transporter activity"/>
    <property type="evidence" value="ECO:0007669"/>
    <property type="project" value="TreeGrafter"/>
</dbReference>
<proteinExistence type="inferred from homology"/>
<keyword evidence="5" id="KW-0677">Repeat</keyword>
<dbReference type="STRING" id="685588.A0A067SX97"/>
<evidence type="ECO:0000256" key="9">
    <source>
        <dbReference type="RuleBase" id="RU000488"/>
    </source>
</evidence>
<evidence type="ECO:0000256" key="6">
    <source>
        <dbReference type="ARBA" id="ARBA00022989"/>
    </source>
</evidence>
<dbReference type="Proteomes" id="UP000027222">
    <property type="component" value="Unassembled WGS sequence"/>
</dbReference>
<keyword evidence="3 9" id="KW-0813">Transport</keyword>
<gene>
    <name evidence="10" type="ORF">GALMADRAFT_68813</name>
</gene>
<name>A0A067SX97_GALM3</name>
<organism evidence="10 11">
    <name type="scientific">Galerina marginata (strain CBS 339.88)</name>
    <dbReference type="NCBI Taxonomy" id="685588"/>
    <lineage>
        <taxon>Eukaryota</taxon>
        <taxon>Fungi</taxon>
        <taxon>Dikarya</taxon>
        <taxon>Basidiomycota</taxon>
        <taxon>Agaricomycotina</taxon>
        <taxon>Agaricomycetes</taxon>
        <taxon>Agaricomycetidae</taxon>
        <taxon>Agaricales</taxon>
        <taxon>Agaricineae</taxon>
        <taxon>Strophariaceae</taxon>
        <taxon>Galerina</taxon>
    </lineage>
</organism>
<evidence type="ECO:0000256" key="4">
    <source>
        <dbReference type="ARBA" id="ARBA00022692"/>
    </source>
</evidence>
<dbReference type="InterPro" id="IPR018108">
    <property type="entry name" value="MCP_transmembrane"/>
</dbReference>
<dbReference type="OrthoDB" id="18574at2759"/>
<dbReference type="HOGENOM" id="CLU_015166_6_3_1"/>
<dbReference type="SUPFAM" id="SSF103506">
    <property type="entry name" value="Mitochondrial carrier"/>
    <property type="match status" value="1"/>
</dbReference>
<evidence type="ECO:0000256" key="3">
    <source>
        <dbReference type="ARBA" id="ARBA00022448"/>
    </source>
</evidence>
<feature type="repeat" description="Solcar" evidence="8">
    <location>
        <begin position="122"/>
        <end position="216"/>
    </location>
</feature>
<dbReference type="AlphaFoldDB" id="A0A067SX97"/>
<dbReference type="EMBL" id="KL142380">
    <property type="protein sequence ID" value="KDR75555.1"/>
    <property type="molecule type" value="Genomic_DNA"/>
</dbReference>
<keyword evidence="4 8" id="KW-0812">Transmembrane</keyword>
<dbReference type="Gene3D" id="1.50.40.10">
    <property type="entry name" value="Mitochondrial carrier domain"/>
    <property type="match status" value="1"/>
</dbReference>
<keyword evidence="7 8" id="KW-0472">Membrane</keyword>
<feature type="repeat" description="Solcar" evidence="8">
    <location>
        <begin position="5"/>
        <end position="98"/>
    </location>
</feature>
<evidence type="ECO:0000313" key="10">
    <source>
        <dbReference type="EMBL" id="KDR75555.1"/>
    </source>
</evidence>
<reference evidence="11" key="1">
    <citation type="journal article" date="2014" name="Proc. Natl. Acad. Sci. U.S.A.">
        <title>Extensive sampling of basidiomycete genomes demonstrates inadequacy of the white-rot/brown-rot paradigm for wood decay fungi.</title>
        <authorList>
            <person name="Riley R."/>
            <person name="Salamov A.A."/>
            <person name="Brown D.W."/>
            <person name="Nagy L.G."/>
            <person name="Floudas D."/>
            <person name="Held B.W."/>
            <person name="Levasseur A."/>
            <person name="Lombard V."/>
            <person name="Morin E."/>
            <person name="Otillar R."/>
            <person name="Lindquist E.A."/>
            <person name="Sun H."/>
            <person name="LaButti K.M."/>
            <person name="Schmutz J."/>
            <person name="Jabbour D."/>
            <person name="Luo H."/>
            <person name="Baker S.E."/>
            <person name="Pisabarro A.G."/>
            <person name="Walton J.D."/>
            <person name="Blanchette R.A."/>
            <person name="Henrissat B."/>
            <person name="Martin F."/>
            <person name="Cullen D."/>
            <person name="Hibbett D.S."/>
            <person name="Grigoriev I.V."/>
        </authorList>
    </citation>
    <scope>NUCLEOTIDE SEQUENCE [LARGE SCALE GENOMIC DNA]</scope>
    <source>
        <strain evidence="11">CBS 339.88</strain>
    </source>
</reference>
<keyword evidence="11" id="KW-1185">Reference proteome</keyword>
<evidence type="ECO:0000256" key="8">
    <source>
        <dbReference type="PROSITE-ProRule" id="PRU00282"/>
    </source>
</evidence>
<dbReference type="PANTHER" id="PTHR45939">
    <property type="entry name" value="PEROXISOMAL MEMBRANE PROTEIN PMP34-RELATED"/>
    <property type="match status" value="1"/>
</dbReference>
<evidence type="ECO:0000313" key="11">
    <source>
        <dbReference type="Proteomes" id="UP000027222"/>
    </source>
</evidence>
<dbReference type="InterPro" id="IPR052217">
    <property type="entry name" value="Mito/Peroxisomal_Carrier"/>
</dbReference>
<evidence type="ECO:0000256" key="7">
    <source>
        <dbReference type="ARBA" id="ARBA00023136"/>
    </source>
</evidence>
<dbReference type="Pfam" id="PF00153">
    <property type="entry name" value="Mito_carr"/>
    <property type="match status" value="3"/>
</dbReference>
<protein>
    <submittedName>
        <fullName evidence="10">Uncharacterized protein</fullName>
    </submittedName>
</protein>
<comment type="subcellular location">
    <subcellularLocation>
        <location evidence="1">Membrane</location>
        <topology evidence="1">Multi-pass membrane protein</topology>
    </subcellularLocation>
</comment>
<dbReference type="GO" id="GO:0016020">
    <property type="term" value="C:membrane"/>
    <property type="evidence" value="ECO:0007669"/>
    <property type="project" value="UniProtKB-SubCell"/>
</dbReference>